<keyword evidence="9" id="KW-0739">Sodium transport</keyword>
<evidence type="ECO:0000313" key="11">
    <source>
        <dbReference type="EMBL" id="SPW29552.1"/>
    </source>
</evidence>
<dbReference type="GO" id="GO:0098719">
    <property type="term" value="P:sodium ion import across plasma membrane"/>
    <property type="evidence" value="ECO:0007669"/>
    <property type="project" value="TreeGrafter"/>
</dbReference>
<keyword evidence="7" id="KW-0406">Ion transport</keyword>
<dbReference type="RefSeq" id="WP_005526208.1">
    <property type="nucleotide sequence ID" value="NZ_CAUOLB010000022.1"/>
</dbReference>
<evidence type="ECO:0000256" key="6">
    <source>
        <dbReference type="ARBA" id="ARBA00023053"/>
    </source>
</evidence>
<keyword evidence="3" id="KW-1003">Cell membrane</keyword>
<keyword evidence="2" id="KW-0813">Transport</keyword>
<evidence type="ECO:0000256" key="9">
    <source>
        <dbReference type="ARBA" id="ARBA00023201"/>
    </source>
</evidence>
<keyword evidence="4" id="KW-0812">Transmembrane</keyword>
<dbReference type="Proteomes" id="UP000249886">
    <property type="component" value="Unassembled WGS sequence"/>
</dbReference>
<dbReference type="PANTHER" id="PTHR10110:SF86">
    <property type="entry name" value="SODIUM_HYDROGEN EXCHANGER 7"/>
    <property type="match status" value="1"/>
</dbReference>
<gene>
    <name evidence="11" type="primary">nhaK_1</name>
    <name evidence="11" type="ORF">NCTC10254_01677</name>
</gene>
<reference evidence="11 12" key="1">
    <citation type="submission" date="2018-06" db="EMBL/GenBank/DDBJ databases">
        <authorList>
            <consortium name="Pathogen Informatics"/>
            <person name="Doyle S."/>
        </authorList>
    </citation>
    <scope>NUCLEOTIDE SEQUENCE [LARGE SCALE GENOMIC DNA]</scope>
    <source>
        <strain evidence="11 12">NCTC10254</strain>
    </source>
</reference>
<comment type="subcellular location">
    <subcellularLocation>
        <location evidence="1">Cell membrane</location>
        <topology evidence="1">Multi-pass membrane protein</topology>
    </subcellularLocation>
</comment>
<name>A0A3S4Y579_9CORY</name>
<evidence type="ECO:0000256" key="2">
    <source>
        <dbReference type="ARBA" id="ARBA00022448"/>
    </source>
</evidence>
<evidence type="ECO:0000256" key="5">
    <source>
        <dbReference type="ARBA" id="ARBA00022989"/>
    </source>
</evidence>
<dbReference type="Pfam" id="PF00999">
    <property type="entry name" value="Na_H_Exchanger"/>
    <property type="match status" value="1"/>
</dbReference>
<dbReference type="GO" id="GO:0051453">
    <property type="term" value="P:regulation of intracellular pH"/>
    <property type="evidence" value="ECO:0007669"/>
    <property type="project" value="TreeGrafter"/>
</dbReference>
<dbReference type="PANTHER" id="PTHR10110">
    <property type="entry name" value="SODIUM/HYDROGEN EXCHANGER"/>
    <property type="match status" value="1"/>
</dbReference>
<dbReference type="GO" id="GO:0015385">
    <property type="term" value="F:sodium:proton antiporter activity"/>
    <property type="evidence" value="ECO:0007669"/>
    <property type="project" value="InterPro"/>
</dbReference>
<evidence type="ECO:0000256" key="7">
    <source>
        <dbReference type="ARBA" id="ARBA00023065"/>
    </source>
</evidence>
<keyword evidence="5" id="KW-1133">Transmembrane helix</keyword>
<evidence type="ECO:0000313" key="12">
    <source>
        <dbReference type="Proteomes" id="UP000249886"/>
    </source>
</evidence>
<accession>A0A3S4Y579</accession>
<feature type="domain" description="Cation/H+ exchanger transmembrane" evidence="10">
    <location>
        <begin position="13"/>
        <end position="400"/>
    </location>
</feature>
<dbReference type="InterPro" id="IPR018422">
    <property type="entry name" value="Cation/H_exchanger_CPA1"/>
</dbReference>
<evidence type="ECO:0000256" key="8">
    <source>
        <dbReference type="ARBA" id="ARBA00023136"/>
    </source>
</evidence>
<dbReference type="GO" id="GO:0015386">
    <property type="term" value="F:potassium:proton antiporter activity"/>
    <property type="evidence" value="ECO:0007669"/>
    <property type="project" value="TreeGrafter"/>
</dbReference>
<dbReference type="InterPro" id="IPR006153">
    <property type="entry name" value="Cation/H_exchanger_TM"/>
</dbReference>
<evidence type="ECO:0000259" key="10">
    <source>
        <dbReference type="Pfam" id="PF00999"/>
    </source>
</evidence>
<dbReference type="EMBL" id="UARK01000014">
    <property type="protein sequence ID" value="SPW29552.1"/>
    <property type="molecule type" value="Genomic_DNA"/>
</dbReference>
<proteinExistence type="predicted"/>
<comment type="caution">
    <text evidence="11">The sequence shown here is derived from an EMBL/GenBank/DDBJ whole genome shotgun (WGS) entry which is preliminary data.</text>
</comment>
<dbReference type="AlphaFoldDB" id="A0A3S4Y579"/>
<keyword evidence="6" id="KW-0915">Sodium</keyword>
<dbReference type="GO" id="GO:0005886">
    <property type="term" value="C:plasma membrane"/>
    <property type="evidence" value="ECO:0007669"/>
    <property type="project" value="UniProtKB-SubCell"/>
</dbReference>
<evidence type="ECO:0000256" key="3">
    <source>
        <dbReference type="ARBA" id="ARBA00022475"/>
    </source>
</evidence>
<dbReference type="GeneID" id="84573821"/>
<protein>
    <submittedName>
        <fullName evidence="11">Putative Na+/H+ antiporter</fullName>
    </submittedName>
</protein>
<evidence type="ECO:0000256" key="4">
    <source>
        <dbReference type="ARBA" id="ARBA00022692"/>
    </source>
</evidence>
<keyword evidence="8" id="KW-0472">Membrane</keyword>
<dbReference type="Gene3D" id="6.10.140.1330">
    <property type="match status" value="1"/>
</dbReference>
<sequence length="528" mass="57801">MSVMIWLFGLLFATVVMVAIGDRVGLPWPVLLTIVTAGVIFIPGVPSAGSLSQFSHLMLPIFIPPLLWALARRASWAQVRRQWRSIIMLSVLLVIATAVAVGLTVSWLVPTLSVAGAMMIGAAISPPDPVAVDAVAEPAGVPRRLMNTLQTEGMFNDAASILVFNLALGVLTQGETVKWWEAIWEFGYSSGAAVLIGWFIGRGAAFLSSWMTSATARNAFTWVIPFITYLVAEEIHASGVIAVVIAAIEYNSRVAIGAEDRLSGTVFWEIVELLFTGVAFGLIGIMARDAIFTVGSDWGEAVMLGVVLSAVAIVVRGLWFLGMYATNKYTRYRVGGPLRLQETLLLTWAGMRGLVTLALILSIPDTGDFGLYQEAPVVALVVLLFTMVIPGLTLPALMKKLTLDSDPDAFGDVSREKLVNRARRAARNKMQSYAGEIPQERLEALMSRFDEETNLEEVNEEGITPEERREKAKHIEVKLQQAQIEALRAAQLELLRARRERDIDPAILDEVLFLIDRQILGAKARKMD</sequence>
<evidence type="ECO:0000256" key="1">
    <source>
        <dbReference type="ARBA" id="ARBA00004651"/>
    </source>
</evidence>
<organism evidence="11 12">
    <name type="scientific">Corynebacterium matruchotii</name>
    <dbReference type="NCBI Taxonomy" id="43768"/>
    <lineage>
        <taxon>Bacteria</taxon>
        <taxon>Bacillati</taxon>
        <taxon>Actinomycetota</taxon>
        <taxon>Actinomycetes</taxon>
        <taxon>Mycobacteriales</taxon>
        <taxon>Corynebacteriaceae</taxon>
        <taxon>Corynebacterium</taxon>
    </lineage>
</organism>